<dbReference type="EMBL" id="WPHU01000005">
    <property type="protein sequence ID" value="MVA57095.1"/>
    <property type="molecule type" value="Genomic_DNA"/>
</dbReference>
<dbReference type="Proteomes" id="UP000440716">
    <property type="component" value="Unassembled WGS sequence"/>
</dbReference>
<accession>A0A7K1RGH8</accession>
<proteinExistence type="predicted"/>
<dbReference type="RefSeq" id="WP_156591454.1">
    <property type="nucleotide sequence ID" value="NZ_WPHU01000005.1"/>
</dbReference>
<sequence length="125" mass="14298">MADYLVTYDFKDGASKQWEEFVKCAELEGFIYVYNVGEELARLTNTTLWGEFENKTAAKGAFESAQAAAGKKIGRTITLEKRVITKMADVFVRSDKKKKPDSRWTKSTSFETCRAHQKNDPFFAY</sequence>
<gene>
    <name evidence="1" type="ORF">GOZ88_13390</name>
</gene>
<evidence type="ECO:0000313" key="1">
    <source>
        <dbReference type="EMBL" id="MVA57095.1"/>
    </source>
</evidence>
<organism evidence="1 2">
    <name type="scientific">Agrobacterium vitis</name>
    <name type="common">Rhizobium vitis</name>
    <dbReference type="NCBI Taxonomy" id="373"/>
    <lineage>
        <taxon>Bacteria</taxon>
        <taxon>Pseudomonadati</taxon>
        <taxon>Pseudomonadota</taxon>
        <taxon>Alphaproteobacteria</taxon>
        <taxon>Hyphomicrobiales</taxon>
        <taxon>Rhizobiaceae</taxon>
        <taxon>Rhizobium/Agrobacterium group</taxon>
        <taxon>Agrobacterium</taxon>
    </lineage>
</organism>
<name>A0A7K1RGH8_AGRVI</name>
<reference evidence="1 2" key="1">
    <citation type="submission" date="2019-12" db="EMBL/GenBank/DDBJ databases">
        <title>Whole-genome sequencing of Allorhizobium vitis.</title>
        <authorList>
            <person name="Gan H.M."/>
            <person name="Szegedi E."/>
            <person name="Burr T."/>
            <person name="Savka M.A."/>
        </authorList>
    </citation>
    <scope>NUCLEOTIDE SEQUENCE [LARGE SCALE GENOMIC DNA]</scope>
    <source>
        <strain evidence="1 2">CG415</strain>
    </source>
</reference>
<dbReference type="AlphaFoldDB" id="A0A7K1RGH8"/>
<comment type="caution">
    <text evidence="1">The sequence shown here is derived from an EMBL/GenBank/DDBJ whole genome shotgun (WGS) entry which is preliminary data.</text>
</comment>
<protein>
    <submittedName>
        <fullName evidence="1">Uncharacterized protein</fullName>
    </submittedName>
</protein>
<evidence type="ECO:0000313" key="2">
    <source>
        <dbReference type="Proteomes" id="UP000440716"/>
    </source>
</evidence>